<accession>A0A1M5WP91</accession>
<keyword evidence="2" id="KW-1185">Reference proteome</keyword>
<evidence type="ECO:0000313" key="2">
    <source>
        <dbReference type="Proteomes" id="UP000184139"/>
    </source>
</evidence>
<dbReference type="RefSeq" id="WP_073376371.1">
    <property type="nucleotide sequence ID" value="NZ_FQXS01000014.1"/>
</dbReference>
<name>A0A1M5WP91_9BACT</name>
<sequence>MRTLITTILCGVVFAVAGRPALLFAYTCGPAQLAVHSFSGQGSSYTVTRSCTHSYGGDEYEKFDITYAGMWHGDTEVANEYVTNHVRYYHDGVKKNDQTYHYQVTAKCLQDPWLTGMDCYSHHVDNQYPECGGIVTGPPNPKGAAILPAAIRQSLQQEYYGLRAAPSILAPGQGAGFGFPVDIPLRIQHNPDQDLRFKIEWRPDAQHALQQVATSIITNKQTNNGIMTATLHPIKEGEWTIRAQLDTDAAPWWSDPVTIKVQASILGQPPAADTLETITIPAASSLVAPEFLLPRENHTYSADESIPLQIRFQQGMRLRYQLGVRAKGSTLYTMLPVTDGGAADDGFFATELPGYLGALANGDVAELLIKAWVERQDDGGQQYLANQSPITELVTQIVAPKLTITAPQEAQKIAAPATVHFAIPFTTYGSLFSGVSGAAVENLVEVELQRADKVAGSAIAFAPCTEPVTTRVFGDLLLFSYELADPAIYRFRARLAMSSATGTGGESFQGQWTDWRRIELTSLHSQLQPIATTGNLAVHQMQESVSLKLMSPNKAATNIRPTPESLTEKITPVGPEKSLVRQHLSAKGSGLSHATPMITRPLQGQKLRAGASVPLVIQGLNTDAEILWEIEYRPFGEQRFTRIPPTSLKQSESRTALHQTAHLLTKGDGEYRVRIRLDNQHQPWGQWREFQVGTPPVKQLVRPANRVKPVLTAPTHQTQAIEPAQPEDTTSSIPTQIKKPAVKTQPLPQMRTIKMQ</sequence>
<organism evidence="1 2">
    <name type="scientific">Desulfofustis glycolicus DSM 9705</name>
    <dbReference type="NCBI Taxonomy" id="1121409"/>
    <lineage>
        <taxon>Bacteria</taxon>
        <taxon>Pseudomonadati</taxon>
        <taxon>Thermodesulfobacteriota</taxon>
        <taxon>Desulfobulbia</taxon>
        <taxon>Desulfobulbales</taxon>
        <taxon>Desulfocapsaceae</taxon>
        <taxon>Desulfofustis</taxon>
    </lineage>
</organism>
<dbReference type="AlphaFoldDB" id="A0A1M5WP91"/>
<reference evidence="1 2" key="1">
    <citation type="submission" date="2016-11" db="EMBL/GenBank/DDBJ databases">
        <authorList>
            <person name="Jaros S."/>
            <person name="Januszkiewicz K."/>
            <person name="Wedrychowicz H."/>
        </authorList>
    </citation>
    <scope>NUCLEOTIDE SEQUENCE [LARGE SCALE GENOMIC DNA]</scope>
    <source>
        <strain evidence="1 2">DSM 9705</strain>
    </source>
</reference>
<gene>
    <name evidence="1" type="ORF">SAMN02745124_02422</name>
</gene>
<protein>
    <submittedName>
        <fullName evidence="1">Uncharacterized protein</fullName>
    </submittedName>
</protein>
<dbReference type="Proteomes" id="UP000184139">
    <property type="component" value="Unassembled WGS sequence"/>
</dbReference>
<evidence type="ECO:0000313" key="1">
    <source>
        <dbReference type="EMBL" id="SHH89348.1"/>
    </source>
</evidence>
<proteinExistence type="predicted"/>
<dbReference type="EMBL" id="FQXS01000014">
    <property type="protein sequence ID" value="SHH89348.1"/>
    <property type="molecule type" value="Genomic_DNA"/>
</dbReference>